<gene>
    <name evidence="1" type="ORF">AKJ17_11585</name>
</gene>
<dbReference type="EMBL" id="LHPJ01000008">
    <property type="protein sequence ID" value="KOO03186.1"/>
    <property type="molecule type" value="Genomic_DNA"/>
</dbReference>
<evidence type="ECO:0000313" key="1">
    <source>
        <dbReference type="EMBL" id="KOO03186.1"/>
    </source>
</evidence>
<dbReference type="RefSeq" id="WP_053395972.1">
    <property type="nucleotide sequence ID" value="NZ_CANLZT010000001.1"/>
</dbReference>
<reference evidence="2" key="1">
    <citation type="submission" date="2015-08" db="EMBL/GenBank/DDBJ databases">
        <title>Vibrio galatheae sp. nov., a novel member of the Vibrionaceae family isolated from the Solomon Islands.</title>
        <authorList>
            <person name="Giubergia S."/>
            <person name="Machado H."/>
            <person name="Mateiu R.V."/>
            <person name="Gram L."/>
        </authorList>
    </citation>
    <scope>NUCLEOTIDE SEQUENCE [LARGE SCALE GENOMIC DNA]</scope>
    <source>
        <strain evidence="2">DSM 19584</strain>
    </source>
</reference>
<dbReference type="Proteomes" id="UP000037515">
    <property type="component" value="Unassembled WGS sequence"/>
</dbReference>
<proteinExistence type="predicted"/>
<keyword evidence="2" id="KW-1185">Reference proteome</keyword>
<dbReference type="OrthoDB" id="8595084at2"/>
<comment type="caution">
    <text evidence="1">The sequence shown here is derived from an EMBL/GenBank/DDBJ whole genome shotgun (WGS) entry which is preliminary data.</text>
</comment>
<dbReference type="AlphaFoldDB" id="A0A0M0HMB0"/>
<protein>
    <submittedName>
        <fullName evidence="1">Uncharacterized protein</fullName>
    </submittedName>
</protein>
<organism evidence="1 2">
    <name type="scientific">Vibrio nereis</name>
    <dbReference type="NCBI Taxonomy" id="693"/>
    <lineage>
        <taxon>Bacteria</taxon>
        <taxon>Pseudomonadati</taxon>
        <taxon>Pseudomonadota</taxon>
        <taxon>Gammaproteobacteria</taxon>
        <taxon>Vibrionales</taxon>
        <taxon>Vibrionaceae</taxon>
        <taxon>Vibrio</taxon>
    </lineage>
</organism>
<name>A0A0M0HMB0_VIBNE</name>
<sequence length="93" mass="10877">MFEYQFFAKPDEKKGSFIYLIVGSERYLAEKEQLLKLGFEIEGKSIHAETLEKAIEAFRTNYTYEIEEYSYSSVFGEDLENFVVESFKESAEA</sequence>
<dbReference type="PATRIC" id="fig|693.5.peg.2373"/>
<accession>A0A0M0HMB0</accession>
<evidence type="ECO:0000313" key="2">
    <source>
        <dbReference type="Proteomes" id="UP000037515"/>
    </source>
</evidence>